<dbReference type="AlphaFoldDB" id="A0A2K2G6Z7"/>
<dbReference type="SUPFAM" id="SSF51338">
    <property type="entry name" value="Composite domain of metallo-dependent hydrolases"/>
    <property type="match status" value="1"/>
</dbReference>
<dbReference type="InterPro" id="IPR032466">
    <property type="entry name" value="Metal_Hydrolase"/>
</dbReference>
<dbReference type="Pfam" id="PF01979">
    <property type="entry name" value="Amidohydro_1"/>
    <property type="match status" value="1"/>
</dbReference>
<proteinExistence type="inferred from homology"/>
<evidence type="ECO:0000256" key="2">
    <source>
        <dbReference type="ARBA" id="ARBA00022801"/>
    </source>
</evidence>
<dbReference type="PANTHER" id="PTHR43794">
    <property type="entry name" value="AMINOHYDROLASE SSNA-RELATED"/>
    <property type="match status" value="1"/>
</dbReference>
<reference evidence="4 5" key="1">
    <citation type="submission" date="2016-05" db="EMBL/GenBank/DDBJ databases">
        <title>Complete genome sequence of Novosphingobium guangzhouense SA925(T).</title>
        <authorList>
            <person name="Sha S."/>
        </authorList>
    </citation>
    <scope>NUCLEOTIDE SEQUENCE [LARGE SCALE GENOMIC DNA]</scope>
    <source>
        <strain evidence="4 5">SA925</strain>
    </source>
</reference>
<dbReference type="InterPro" id="IPR006680">
    <property type="entry name" value="Amidohydro-rel"/>
</dbReference>
<dbReference type="InterPro" id="IPR011059">
    <property type="entry name" value="Metal-dep_hydrolase_composite"/>
</dbReference>
<organism evidence="4 5">
    <name type="scientific">Novosphingobium guangzhouense</name>
    <dbReference type="NCBI Taxonomy" id="1850347"/>
    <lineage>
        <taxon>Bacteria</taxon>
        <taxon>Pseudomonadati</taxon>
        <taxon>Pseudomonadota</taxon>
        <taxon>Alphaproteobacteria</taxon>
        <taxon>Sphingomonadales</taxon>
        <taxon>Sphingomonadaceae</taxon>
        <taxon>Novosphingobium</taxon>
    </lineage>
</organism>
<dbReference type="OrthoDB" id="9796020at2"/>
<dbReference type="SUPFAM" id="SSF51556">
    <property type="entry name" value="Metallo-dependent hydrolases"/>
    <property type="match status" value="1"/>
</dbReference>
<keyword evidence="5" id="KW-1185">Reference proteome</keyword>
<evidence type="ECO:0000313" key="4">
    <source>
        <dbReference type="EMBL" id="PNU06804.1"/>
    </source>
</evidence>
<dbReference type="PANTHER" id="PTHR43794:SF11">
    <property type="entry name" value="AMIDOHYDROLASE-RELATED DOMAIN-CONTAINING PROTEIN"/>
    <property type="match status" value="1"/>
</dbReference>
<dbReference type="RefSeq" id="WP_103094094.1">
    <property type="nucleotide sequence ID" value="NZ_LYMM01000001.1"/>
</dbReference>
<evidence type="ECO:0000259" key="3">
    <source>
        <dbReference type="Pfam" id="PF01979"/>
    </source>
</evidence>
<gene>
    <name evidence="4" type="ORF">A8V01_01085</name>
</gene>
<accession>A0A2K2G6Z7</accession>
<feature type="domain" description="Amidohydrolase-related" evidence="3">
    <location>
        <begin position="59"/>
        <end position="415"/>
    </location>
</feature>
<comment type="similarity">
    <text evidence="1">Belongs to the metallo-dependent hydrolases superfamily. ATZ/TRZ family.</text>
</comment>
<sequence>MQADTIITGATVITMDAQRRVIRDGAVAFCGGTIVAVGKARDLAGIAAREVVDGTGFLLTPGFINAHVHLTETLIRGFVPDDLPFDETLGRWVIPLYQAHSPAEQAIAARLAVAAMLRSGTTAFIEAGTVIAFDEVMAAIEGTGIRGRVGRWTEDRAWHAGDDAVSLTRNACAALEQDLAHYPQDGRLVAAWPNLIGHNTATDALWRRATDLAKQTGTGVSAHMSPVAGDSEWYLAQTGKRAVEHLGDLGVLGPHLNLVHMVHLDPNEMDLVARSSTNVTHCPGAALRGGYGVTRYGLFPEMLQAGVTIALGTDGADSHDIMRDMTLMAALFRDAREDRALFPAHAVLEMATLNGAKVLGLSDSIGALATGMKADLVAHDIRRPEWVPLNNPVEQLVASADGRSVHSVWVDGVRVVEAHRCTLIDEDALYREGQAAANAMLARSGLPLVSKWPII</sequence>
<dbReference type="Proteomes" id="UP000236327">
    <property type="component" value="Unassembled WGS sequence"/>
</dbReference>
<dbReference type="Gene3D" id="3.20.20.140">
    <property type="entry name" value="Metal-dependent hydrolases"/>
    <property type="match status" value="1"/>
</dbReference>
<dbReference type="Gene3D" id="2.30.40.10">
    <property type="entry name" value="Urease, subunit C, domain 1"/>
    <property type="match status" value="1"/>
</dbReference>
<evidence type="ECO:0000313" key="5">
    <source>
        <dbReference type="Proteomes" id="UP000236327"/>
    </source>
</evidence>
<dbReference type="GO" id="GO:0016810">
    <property type="term" value="F:hydrolase activity, acting on carbon-nitrogen (but not peptide) bonds"/>
    <property type="evidence" value="ECO:0007669"/>
    <property type="project" value="InterPro"/>
</dbReference>
<protein>
    <submittedName>
        <fullName evidence="4">Amidohydrolase</fullName>
    </submittedName>
</protein>
<dbReference type="EMBL" id="LYMM01000001">
    <property type="protein sequence ID" value="PNU06804.1"/>
    <property type="molecule type" value="Genomic_DNA"/>
</dbReference>
<name>A0A2K2G6Z7_9SPHN</name>
<keyword evidence="2 4" id="KW-0378">Hydrolase</keyword>
<dbReference type="InterPro" id="IPR050287">
    <property type="entry name" value="MTA/SAH_deaminase"/>
</dbReference>
<evidence type="ECO:0000256" key="1">
    <source>
        <dbReference type="ARBA" id="ARBA00006745"/>
    </source>
</evidence>
<comment type="caution">
    <text evidence="4">The sequence shown here is derived from an EMBL/GenBank/DDBJ whole genome shotgun (WGS) entry which is preliminary data.</text>
</comment>